<dbReference type="InterPro" id="IPR011332">
    <property type="entry name" value="Ribosomal_zn-bd"/>
</dbReference>
<evidence type="ECO:0000256" key="2">
    <source>
        <dbReference type="ARBA" id="ARBA00022980"/>
    </source>
</evidence>
<protein>
    <recommendedName>
        <fullName evidence="4 5">Large ribosomal subunit protein bL32</fullName>
    </recommendedName>
</protein>
<dbReference type="InterPro" id="IPR002677">
    <property type="entry name" value="Ribosomal_bL32"/>
</dbReference>
<accession>A0A847D1X7</accession>
<reference evidence="6 7" key="1">
    <citation type="journal article" date="2020" name="Biotechnol. Biofuels">
        <title>New insights from the biogas microbiome by comprehensive genome-resolved metagenomics of nearly 1600 species originating from multiple anaerobic digesters.</title>
        <authorList>
            <person name="Campanaro S."/>
            <person name="Treu L."/>
            <person name="Rodriguez-R L.M."/>
            <person name="Kovalovszki A."/>
            <person name="Ziels R.M."/>
            <person name="Maus I."/>
            <person name="Zhu X."/>
            <person name="Kougias P.G."/>
            <person name="Basile A."/>
            <person name="Luo G."/>
            <person name="Schluter A."/>
            <person name="Konstantinidis K.T."/>
            <person name="Angelidaki I."/>
        </authorList>
    </citation>
    <scope>NUCLEOTIDE SEQUENCE [LARGE SCALE GENOMIC DNA]</scope>
    <source>
        <strain evidence="6">AS06rmzACSIP_65</strain>
    </source>
</reference>
<sequence length="52" mass="5757">MGALPKRKISKARKGRRRSHNALKLTGVSKCPKCGSLKKSHFVCPNCGTYKK</sequence>
<dbReference type="Gene3D" id="1.20.5.640">
    <property type="entry name" value="Single helix bin"/>
    <property type="match status" value="1"/>
</dbReference>
<proteinExistence type="inferred from homology"/>
<comment type="caution">
    <text evidence="6">The sequence shown here is derived from an EMBL/GenBank/DDBJ whole genome shotgun (WGS) entry which is preliminary data.</text>
</comment>
<dbReference type="GO" id="GO:0006412">
    <property type="term" value="P:translation"/>
    <property type="evidence" value="ECO:0007669"/>
    <property type="project" value="UniProtKB-UniRule"/>
</dbReference>
<evidence type="ECO:0000256" key="3">
    <source>
        <dbReference type="ARBA" id="ARBA00023274"/>
    </source>
</evidence>
<organism evidence="6 7">
    <name type="scientific">Candidatus Dojkabacteria bacterium</name>
    <dbReference type="NCBI Taxonomy" id="2099670"/>
    <lineage>
        <taxon>Bacteria</taxon>
        <taxon>Candidatus Dojkabacteria</taxon>
    </lineage>
</organism>
<dbReference type="EMBL" id="JAAZBX010000007">
    <property type="protein sequence ID" value="NLD25450.1"/>
    <property type="molecule type" value="Genomic_DNA"/>
</dbReference>
<dbReference type="GO" id="GO:0015934">
    <property type="term" value="C:large ribosomal subunit"/>
    <property type="evidence" value="ECO:0007669"/>
    <property type="project" value="InterPro"/>
</dbReference>
<dbReference type="HAMAP" id="MF_00340">
    <property type="entry name" value="Ribosomal_bL32"/>
    <property type="match status" value="1"/>
</dbReference>
<keyword evidence="3 5" id="KW-0687">Ribonucleoprotein</keyword>
<gene>
    <name evidence="5 6" type="primary">rpmF</name>
    <name evidence="6" type="ORF">GX656_02315</name>
</gene>
<dbReference type="PANTHER" id="PTHR35534">
    <property type="entry name" value="50S RIBOSOMAL PROTEIN L32"/>
    <property type="match status" value="1"/>
</dbReference>
<evidence type="ECO:0000313" key="6">
    <source>
        <dbReference type="EMBL" id="NLD25450.1"/>
    </source>
</evidence>
<dbReference type="InterPro" id="IPR044957">
    <property type="entry name" value="Ribosomal_bL32_bact"/>
</dbReference>
<comment type="similarity">
    <text evidence="1 5">Belongs to the bacterial ribosomal protein bL32 family.</text>
</comment>
<name>A0A847D1X7_9BACT</name>
<dbReference type="SUPFAM" id="SSF57829">
    <property type="entry name" value="Zn-binding ribosomal proteins"/>
    <property type="match status" value="1"/>
</dbReference>
<dbReference type="GO" id="GO:0003735">
    <property type="term" value="F:structural constituent of ribosome"/>
    <property type="evidence" value="ECO:0007669"/>
    <property type="project" value="InterPro"/>
</dbReference>
<dbReference type="Pfam" id="PF01783">
    <property type="entry name" value="Ribosomal_L32p"/>
    <property type="match status" value="1"/>
</dbReference>
<evidence type="ECO:0000313" key="7">
    <source>
        <dbReference type="Proteomes" id="UP000545876"/>
    </source>
</evidence>
<dbReference type="Proteomes" id="UP000545876">
    <property type="component" value="Unassembled WGS sequence"/>
</dbReference>
<evidence type="ECO:0000256" key="1">
    <source>
        <dbReference type="ARBA" id="ARBA00008560"/>
    </source>
</evidence>
<evidence type="ECO:0000256" key="4">
    <source>
        <dbReference type="ARBA" id="ARBA00035178"/>
    </source>
</evidence>
<dbReference type="AlphaFoldDB" id="A0A847D1X7"/>
<dbReference type="NCBIfam" id="TIGR01031">
    <property type="entry name" value="rpmF_bact"/>
    <property type="match status" value="1"/>
</dbReference>
<evidence type="ECO:0000256" key="5">
    <source>
        <dbReference type="HAMAP-Rule" id="MF_00340"/>
    </source>
</evidence>
<keyword evidence="2 5" id="KW-0689">Ribosomal protein</keyword>
<dbReference type="PANTHER" id="PTHR35534:SF1">
    <property type="entry name" value="LARGE RIBOSOMAL SUBUNIT PROTEIN BL32"/>
    <property type="match status" value="1"/>
</dbReference>